<evidence type="ECO:0000259" key="1">
    <source>
        <dbReference type="Pfam" id="PF00535"/>
    </source>
</evidence>
<proteinExistence type="predicted"/>
<accession>S7IC63</accession>
<dbReference type="AlphaFoldDB" id="S7IC63"/>
<dbReference type="PATRIC" id="fig|1336752.4.peg.634"/>
<dbReference type="Proteomes" id="UP000014854">
    <property type="component" value="Unassembled WGS sequence"/>
</dbReference>
<evidence type="ECO:0000313" key="3">
    <source>
        <dbReference type="Proteomes" id="UP000014854"/>
    </source>
</evidence>
<dbReference type="CDD" id="cd00761">
    <property type="entry name" value="Glyco_tranf_GTA_type"/>
    <property type="match status" value="1"/>
</dbReference>
<dbReference type="SUPFAM" id="SSF53448">
    <property type="entry name" value="Nucleotide-diphospho-sugar transferases"/>
    <property type="match status" value="1"/>
</dbReference>
<comment type="caution">
    <text evidence="2">The sequence shown here is derived from an EMBL/GenBank/DDBJ whole genome shotgun (WGS) entry which is preliminary data.</text>
</comment>
<feature type="domain" description="Glycosyltransferase 2-like" evidence="1">
    <location>
        <begin position="4"/>
        <end position="133"/>
    </location>
</feature>
<dbReference type="InterPro" id="IPR029044">
    <property type="entry name" value="Nucleotide-diphossugar_trans"/>
</dbReference>
<dbReference type="Pfam" id="PF00535">
    <property type="entry name" value="Glycos_transf_2"/>
    <property type="match status" value="1"/>
</dbReference>
<gene>
    <name evidence="2" type="ORF">L910_0630</name>
</gene>
<dbReference type="EMBL" id="ASXS01000001">
    <property type="protein sequence ID" value="EPP25477.1"/>
    <property type="molecule type" value="Genomic_DNA"/>
</dbReference>
<dbReference type="Gene3D" id="3.90.550.10">
    <property type="entry name" value="Spore Coat Polysaccharide Biosynthesis Protein SpsA, Chain A"/>
    <property type="match status" value="1"/>
</dbReference>
<dbReference type="RefSeq" id="WP_020328051.1">
    <property type="nucleotide sequence ID" value="NZ_ASXS01000001.1"/>
</dbReference>
<dbReference type="PANTHER" id="PTHR22916">
    <property type="entry name" value="GLYCOSYLTRANSFERASE"/>
    <property type="match status" value="1"/>
</dbReference>
<name>S7IC63_VIBFL</name>
<organism evidence="2 3">
    <name type="scientific">Vibrio fluvialis PG41</name>
    <dbReference type="NCBI Taxonomy" id="1336752"/>
    <lineage>
        <taxon>Bacteria</taxon>
        <taxon>Pseudomonadati</taxon>
        <taxon>Pseudomonadota</taxon>
        <taxon>Gammaproteobacteria</taxon>
        <taxon>Vibrionales</taxon>
        <taxon>Vibrionaceae</taxon>
        <taxon>Vibrio</taxon>
    </lineage>
</organism>
<sequence>MLVSIITATFNSSKYIRETYNSIVKQNYDNWEWIITDDCSTDNTLDILKIISQEDSRVKVFFNDINSGAAVSRNNCLDHIEGDYIAFLDSDDLWEFDKLSTQIKFMIETGAKFSFTSYELINEMGVNQNVTIDDQPLTKVSYEQMLRKTATLGCSTVILHSSLVLNTRMPLLRTGQDYAFWLKILKKNEYAYLLRKSLTKYRITPGSISRNKFKKSLRQWEIYREVERLNIVKSSVCFCFYAYRAIFRK</sequence>
<evidence type="ECO:0000313" key="2">
    <source>
        <dbReference type="EMBL" id="EPP25477.1"/>
    </source>
</evidence>
<dbReference type="GO" id="GO:0016758">
    <property type="term" value="F:hexosyltransferase activity"/>
    <property type="evidence" value="ECO:0007669"/>
    <property type="project" value="UniProtKB-ARBA"/>
</dbReference>
<dbReference type="PANTHER" id="PTHR22916:SF3">
    <property type="entry name" value="UDP-GLCNAC:BETAGAL BETA-1,3-N-ACETYLGLUCOSAMINYLTRANSFERASE-LIKE PROTEIN 1"/>
    <property type="match status" value="1"/>
</dbReference>
<protein>
    <submittedName>
        <fullName evidence="2">Putative N-acetylgalactosaminyl-diphosphoundecaprenol glucuronosyltransferase</fullName>
    </submittedName>
</protein>
<dbReference type="InterPro" id="IPR001173">
    <property type="entry name" value="Glyco_trans_2-like"/>
</dbReference>
<reference evidence="2 3" key="1">
    <citation type="journal article" date="2013" name="Gut Pathog.">
        <title>Evidence of a new metabolic capacity in an emerging diarrheal pathogen: lessons from the draft genomes of Vibrio fluvialis strains PG41 and I21563.</title>
        <authorList>
            <person name="Khatri I."/>
            <person name="Mahajan S."/>
            <person name="Dureja C."/>
            <person name="Subramanian S."/>
            <person name="Raychaudhuri S."/>
        </authorList>
    </citation>
    <scope>NUCLEOTIDE SEQUENCE [LARGE SCALE GENOMIC DNA]</scope>
    <source>
        <strain evidence="2 3">PG41</strain>
    </source>
</reference>
<keyword evidence="2" id="KW-0808">Transferase</keyword>